<dbReference type="AlphaFoldDB" id="A0A174GK57"/>
<dbReference type="Gene3D" id="2.40.170.20">
    <property type="entry name" value="TonB-dependent receptor, beta-barrel domain"/>
    <property type="match status" value="1"/>
</dbReference>
<dbReference type="PROSITE" id="PS52016">
    <property type="entry name" value="TONB_DEPENDENT_REC_3"/>
    <property type="match status" value="1"/>
</dbReference>
<evidence type="ECO:0000256" key="3">
    <source>
        <dbReference type="ARBA" id="ARBA00022452"/>
    </source>
</evidence>
<comment type="subcellular location">
    <subcellularLocation>
        <location evidence="1 7">Cell outer membrane</location>
        <topology evidence="1 7">Multi-pass membrane protein</topology>
    </subcellularLocation>
</comment>
<feature type="signal peptide" evidence="8">
    <location>
        <begin position="1"/>
        <end position="23"/>
    </location>
</feature>
<dbReference type="InterPro" id="IPR012910">
    <property type="entry name" value="Plug_dom"/>
</dbReference>
<dbReference type="Gene3D" id="2.60.40.1120">
    <property type="entry name" value="Carboxypeptidase-like, regulatory domain"/>
    <property type="match status" value="1"/>
</dbReference>
<dbReference type="InterPro" id="IPR023996">
    <property type="entry name" value="TonB-dep_OMP_SusC/RagA"/>
</dbReference>
<keyword evidence="4 7" id="KW-0812">Transmembrane</keyword>
<keyword evidence="8" id="KW-0732">Signal</keyword>
<evidence type="ECO:0000313" key="11">
    <source>
        <dbReference type="Proteomes" id="UP000095517"/>
    </source>
</evidence>
<evidence type="ECO:0000256" key="7">
    <source>
        <dbReference type="PROSITE-ProRule" id="PRU01360"/>
    </source>
</evidence>
<dbReference type="Pfam" id="PF13715">
    <property type="entry name" value="CarbopepD_reg_2"/>
    <property type="match status" value="1"/>
</dbReference>
<dbReference type="EMBL" id="CYZH01000012">
    <property type="protein sequence ID" value="CUO62733.1"/>
    <property type="molecule type" value="Genomic_DNA"/>
</dbReference>
<keyword evidence="6 7" id="KW-0998">Cell outer membrane</keyword>
<evidence type="ECO:0000256" key="6">
    <source>
        <dbReference type="ARBA" id="ARBA00023237"/>
    </source>
</evidence>
<dbReference type="SUPFAM" id="SSF56935">
    <property type="entry name" value="Porins"/>
    <property type="match status" value="1"/>
</dbReference>
<evidence type="ECO:0000256" key="4">
    <source>
        <dbReference type="ARBA" id="ARBA00022692"/>
    </source>
</evidence>
<dbReference type="Gene3D" id="2.170.130.10">
    <property type="entry name" value="TonB-dependent receptor, plug domain"/>
    <property type="match status" value="1"/>
</dbReference>
<dbReference type="Proteomes" id="UP000095517">
    <property type="component" value="Unassembled WGS sequence"/>
</dbReference>
<evidence type="ECO:0000256" key="2">
    <source>
        <dbReference type="ARBA" id="ARBA00022448"/>
    </source>
</evidence>
<sequence length="1018" mass="113662">MNYYLKRRILFLAFLSFCVILQAQREEKRISGHVRDSQDLPLAGVNIKVKNTPYGAISNEKGEYVLKGQWEPGVSIEFSFIGMKRKVVTYKGQTRLDVTLLDDVNNMDEVVVTAKANINEIDIRARSGVVQEVDMRRINSKPMIDMGLALQGSVPGLIIQNTGELGSTPEIRIRGNSSLRKGNTTNEPLYIMDGKVISPETFYNLNPMDIKEIKVLKDAAACALYGIKAANGVLEITSQRGVSGQTMVTYTLDMGVTTRGRRGVSMMDSAEKLELERLLQNPETPGYRYSADYYNKYYAGDPNLSQLIASGEQKLNELRNINTDWFKELIRNNLYQKHNVSIRGGSEQTTYYISANYTKQGGRLPGNDKQRMSLRMNLDQKLGHIGYALLSVNGGYAKTNTPNGSTSDPTQLVYELNPYETKDGGELISYPGRTYKDLMNQFSQESAAKTAGISGSLTLNPLPGLDIAAVAGLDFLLDETEQFTPSTSYSEMTSGIPELKRGIFAKSKNTTTNISTNIRATYNHVFAGRHDLTLGANMDYYLTQLDNVSITGYGVGTINSAAAINHSIQGTRQAEVGALKDKNAQLGLGAVLGYTFDNIYDFYATYKADASSILPSDKRWNSAWAVGIGWTPSYYPFLADNTVLTRLNLKASYGYTANLNGVSVSSTVATFAYSNNAYEDQRVLELMGLYNKDLKPEQTKSIDAGVSIELFNRVTLETSWYNRRTEQALLDVPIPSSTGYTTLKRNIGILENRGIEFGLKAKVLDTRDWILNLRWNMAYNRNKVIDLYYADKIYASEDVLVPDYEVGKSYDMIYGPQSLGINPLTGYPVFLVKDNKEKQASETLTVDDVVALGHSTPPYTGSFGLSLSYKAFDLDVDFYYVHGGIHQFNYSYVRDKDNVNRNAVAGQTERMWFKAGDEGKVYPTPFYTSATAEENLTLYPNSLTVGKSDYLKLSMISLRYRVDQRFLRKTIPFVKYATFAFQGSNLFTWTSYKESDPESGTLAGSMQPIYTFNMNLTF</sequence>
<accession>A0A174GK57</accession>
<dbReference type="InterPro" id="IPR036942">
    <property type="entry name" value="Beta-barrel_TonB_sf"/>
</dbReference>
<evidence type="ECO:0000313" key="10">
    <source>
        <dbReference type="EMBL" id="CUO62733.1"/>
    </source>
</evidence>
<name>A0A174GK57_9BACE</name>
<dbReference type="GO" id="GO:0009279">
    <property type="term" value="C:cell outer membrane"/>
    <property type="evidence" value="ECO:0007669"/>
    <property type="project" value="UniProtKB-SubCell"/>
</dbReference>
<organism evidence="10 11">
    <name type="scientific">Bacteroides finegoldii</name>
    <dbReference type="NCBI Taxonomy" id="338188"/>
    <lineage>
        <taxon>Bacteria</taxon>
        <taxon>Pseudomonadati</taxon>
        <taxon>Bacteroidota</taxon>
        <taxon>Bacteroidia</taxon>
        <taxon>Bacteroidales</taxon>
        <taxon>Bacteroidaceae</taxon>
        <taxon>Bacteroides</taxon>
    </lineage>
</organism>
<keyword evidence="5 7" id="KW-0472">Membrane</keyword>
<dbReference type="Pfam" id="PF07715">
    <property type="entry name" value="Plug"/>
    <property type="match status" value="1"/>
</dbReference>
<protein>
    <submittedName>
        <fullName evidence="10">TonB-dependent receptor</fullName>
    </submittedName>
</protein>
<dbReference type="STRING" id="338188.ERS852397_02433"/>
<dbReference type="InterPro" id="IPR039426">
    <property type="entry name" value="TonB-dep_rcpt-like"/>
</dbReference>
<feature type="chain" id="PRO_5008022604" evidence="8">
    <location>
        <begin position="24"/>
        <end position="1018"/>
    </location>
</feature>
<comment type="similarity">
    <text evidence="7">Belongs to the TonB-dependent receptor family.</text>
</comment>
<gene>
    <name evidence="10" type="ORF">ERS852397_02433</name>
</gene>
<dbReference type="SUPFAM" id="SSF49464">
    <property type="entry name" value="Carboxypeptidase regulatory domain-like"/>
    <property type="match status" value="1"/>
</dbReference>
<proteinExistence type="inferred from homology"/>
<dbReference type="InterPro" id="IPR008969">
    <property type="entry name" value="CarboxyPept-like_regulatory"/>
</dbReference>
<keyword evidence="3 7" id="KW-1134">Transmembrane beta strand</keyword>
<evidence type="ECO:0000256" key="1">
    <source>
        <dbReference type="ARBA" id="ARBA00004571"/>
    </source>
</evidence>
<dbReference type="RefSeq" id="WP_055279227.1">
    <property type="nucleotide sequence ID" value="NZ_CABIXA010000012.1"/>
</dbReference>
<evidence type="ECO:0000256" key="8">
    <source>
        <dbReference type="SAM" id="SignalP"/>
    </source>
</evidence>
<dbReference type="InterPro" id="IPR037066">
    <property type="entry name" value="Plug_dom_sf"/>
</dbReference>
<keyword evidence="2 7" id="KW-0813">Transport</keyword>
<evidence type="ECO:0000259" key="9">
    <source>
        <dbReference type="Pfam" id="PF07715"/>
    </source>
</evidence>
<dbReference type="NCBIfam" id="TIGR04056">
    <property type="entry name" value="OMP_RagA_SusC"/>
    <property type="match status" value="1"/>
</dbReference>
<keyword evidence="10" id="KW-0675">Receptor</keyword>
<feature type="domain" description="TonB-dependent receptor plug" evidence="9">
    <location>
        <begin position="127"/>
        <end position="233"/>
    </location>
</feature>
<reference evidence="10 11" key="1">
    <citation type="submission" date="2015-09" db="EMBL/GenBank/DDBJ databases">
        <authorList>
            <consortium name="Pathogen Informatics"/>
        </authorList>
    </citation>
    <scope>NUCLEOTIDE SEQUENCE [LARGE SCALE GENOMIC DNA]</scope>
    <source>
        <strain evidence="10 11">2789STDY5608840</strain>
    </source>
</reference>
<evidence type="ECO:0000256" key="5">
    <source>
        <dbReference type="ARBA" id="ARBA00023136"/>
    </source>
</evidence>